<dbReference type="EMBL" id="VUOA01000265">
    <property type="protein sequence ID" value="KAA2222214.1"/>
    <property type="molecule type" value="Genomic_DNA"/>
</dbReference>
<dbReference type="Proteomes" id="UP000323142">
    <property type="component" value="Unassembled WGS sequence"/>
</dbReference>
<dbReference type="GO" id="GO:0009228">
    <property type="term" value="P:thiamine biosynthetic process"/>
    <property type="evidence" value="ECO:0007669"/>
    <property type="project" value="InterPro"/>
</dbReference>
<dbReference type="GO" id="GO:0051536">
    <property type="term" value="F:iron-sulfur cluster binding"/>
    <property type="evidence" value="ECO:0007669"/>
    <property type="project" value="InterPro"/>
</dbReference>
<sequence length="103" mass="11572">LRIPARAVELTTGEEFEVYDTSGIYTEENPQLDLKNGLEKTRDAWEKPAVAPASEEHPELKVQTQLAWARAGIITPEMTFIAHREGFEPEFVRREVAAGHAVI</sequence>
<evidence type="ECO:0000259" key="1">
    <source>
        <dbReference type="Pfam" id="PF13667"/>
    </source>
</evidence>
<dbReference type="InterPro" id="IPR002817">
    <property type="entry name" value="ThiC/BzaA/B"/>
</dbReference>
<dbReference type="PANTHER" id="PTHR30557">
    <property type="entry name" value="THIAMINE BIOSYNTHESIS PROTEIN THIC"/>
    <property type="match status" value="1"/>
</dbReference>
<feature type="domain" description="ThiC-associated" evidence="1">
    <location>
        <begin position="12"/>
        <end position="45"/>
    </location>
</feature>
<accession>A0A5B2U5Y7</accession>
<dbReference type="Pfam" id="PF01964">
    <property type="entry name" value="ThiC_Rad_SAM"/>
    <property type="match status" value="1"/>
</dbReference>
<organism evidence="2 3">
    <name type="scientific">Salinarimonas soli</name>
    <dbReference type="NCBI Taxonomy" id="1638099"/>
    <lineage>
        <taxon>Bacteria</taxon>
        <taxon>Pseudomonadati</taxon>
        <taxon>Pseudomonadota</taxon>
        <taxon>Alphaproteobacteria</taxon>
        <taxon>Hyphomicrobiales</taxon>
        <taxon>Salinarimonadaceae</taxon>
        <taxon>Salinarimonas</taxon>
    </lineage>
</organism>
<dbReference type="AlphaFoldDB" id="A0A5B2U5Y7"/>
<protein>
    <submittedName>
        <fullName evidence="2">Phosphomethylpyrimidine synthase</fullName>
    </submittedName>
</protein>
<comment type="caution">
    <text evidence="2">The sequence shown here is derived from an EMBL/GenBank/DDBJ whole genome shotgun (WGS) entry which is preliminary data.</text>
</comment>
<evidence type="ECO:0000313" key="2">
    <source>
        <dbReference type="EMBL" id="KAA2222214.1"/>
    </source>
</evidence>
<proteinExistence type="predicted"/>
<dbReference type="PANTHER" id="PTHR30557:SF1">
    <property type="entry name" value="PHOSPHOMETHYLPYRIMIDINE SYNTHASE, CHLOROPLASTIC"/>
    <property type="match status" value="1"/>
</dbReference>
<dbReference type="InterPro" id="IPR025747">
    <property type="entry name" value="ThiC-associated_dom"/>
</dbReference>
<reference evidence="2 3" key="1">
    <citation type="submission" date="2019-09" db="EMBL/GenBank/DDBJ databases">
        <title>Salinarimonas rosea gen. nov., sp. nov., a new member of the a-2 subgroup of the Proteobacteria.</title>
        <authorList>
            <person name="Liu J."/>
        </authorList>
    </citation>
    <scope>NUCLEOTIDE SEQUENCE [LARGE SCALE GENOMIC DNA]</scope>
    <source>
        <strain evidence="2 3">BN140002</strain>
    </source>
</reference>
<name>A0A5B2U5Y7_9HYPH</name>
<evidence type="ECO:0000313" key="3">
    <source>
        <dbReference type="Proteomes" id="UP000323142"/>
    </source>
</evidence>
<dbReference type="Pfam" id="PF13667">
    <property type="entry name" value="ThiC-associated"/>
    <property type="match status" value="1"/>
</dbReference>
<gene>
    <name evidence="2" type="ORF">F0L46_25885</name>
</gene>
<dbReference type="RefSeq" id="WP_188312178.1">
    <property type="nucleotide sequence ID" value="NZ_VUOA01000265.1"/>
</dbReference>
<feature type="non-terminal residue" evidence="2">
    <location>
        <position position="1"/>
    </location>
</feature>
<keyword evidence="3" id="KW-1185">Reference proteome</keyword>
<reference evidence="2 3" key="2">
    <citation type="submission" date="2019-09" db="EMBL/GenBank/DDBJ databases">
        <authorList>
            <person name="Jin C."/>
        </authorList>
    </citation>
    <scope>NUCLEOTIDE SEQUENCE [LARGE SCALE GENOMIC DNA]</scope>
    <source>
        <strain evidence="2 3">BN140002</strain>
    </source>
</reference>
<feature type="non-terminal residue" evidence="2">
    <location>
        <position position="103"/>
    </location>
</feature>